<dbReference type="OrthoDB" id="3634743at2"/>
<evidence type="ECO:0000259" key="1">
    <source>
        <dbReference type="Pfam" id="PF08279"/>
    </source>
</evidence>
<evidence type="ECO:0000313" key="3">
    <source>
        <dbReference type="Proteomes" id="UP000294911"/>
    </source>
</evidence>
<gene>
    <name evidence="2" type="ORF">EV191_1085</name>
</gene>
<dbReference type="PANTHER" id="PTHR34580:SF3">
    <property type="entry name" value="PROTEIN PAFB"/>
    <property type="match status" value="1"/>
</dbReference>
<accession>A0A4R2QM18</accession>
<dbReference type="InterPro" id="IPR051534">
    <property type="entry name" value="CBASS_pafABC_assoc_protein"/>
</dbReference>
<dbReference type="Proteomes" id="UP000294911">
    <property type="component" value="Unassembled WGS sequence"/>
</dbReference>
<name>A0A4R2QM18_9PSEU</name>
<organism evidence="2 3">
    <name type="scientific">Tamaricihabitans halophyticus</name>
    <dbReference type="NCBI Taxonomy" id="1262583"/>
    <lineage>
        <taxon>Bacteria</taxon>
        <taxon>Bacillati</taxon>
        <taxon>Actinomycetota</taxon>
        <taxon>Actinomycetes</taxon>
        <taxon>Pseudonocardiales</taxon>
        <taxon>Pseudonocardiaceae</taxon>
        <taxon>Tamaricihabitans</taxon>
    </lineage>
</organism>
<dbReference type="Pfam" id="PF08279">
    <property type="entry name" value="HTH_11"/>
    <property type="match status" value="1"/>
</dbReference>
<dbReference type="RefSeq" id="WP_132878246.1">
    <property type="nucleotide sequence ID" value="NZ_SLXQ01000008.1"/>
</dbReference>
<protein>
    <submittedName>
        <fullName evidence="2">HTH domain-containing protein</fullName>
    </submittedName>
</protein>
<dbReference type="EMBL" id="SLXQ01000008">
    <property type="protein sequence ID" value="TCP49919.1"/>
    <property type="molecule type" value="Genomic_DNA"/>
</dbReference>
<dbReference type="AlphaFoldDB" id="A0A4R2QM18"/>
<comment type="caution">
    <text evidence="2">The sequence shown here is derived from an EMBL/GenBank/DDBJ whole genome shotgun (WGS) entry which is preliminary data.</text>
</comment>
<sequence length="134" mass="13812">MSEGAGSGERHSTGRRLDAVLPLVERQHALIEHLRARAPRTTTAAELARQLGVTSRTVERDVARLVDAGLPISVRRGPGGGYTFAAPTRLPPVALTPAEAGALISAVVAVGPYISAAARSAMDKLLTAIGPDGS</sequence>
<keyword evidence="3" id="KW-1185">Reference proteome</keyword>
<dbReference type="InterPro" id="IPR013196">
    <property type="entry name" value="HTH_11"/>
</dbReference>
<dbReference type="Gene3D" id="1.10.10.10">
    <property type="entry name" value="Winged helix-like DNA-binding domain superfamily/Winged helix DNA-binding domain"/>
    <property type="match status" value="1"/>
</dbReference>
<dbReference type="SUPFAM" id="SSF46785">
    <property type="entry name" value="Winged helix' DNA-binding domain"/>
    <property type="match status" value="1"/>
</dbReference>
<dbReference type="InterPro" id="IPR036390">
    <property type="entry name" value="WH_DNA-bd_sf"/>
</dbReference>
<proteinExistence type="predicted"/>
<dbReference type="InterPro" id="IPR036388">
    <property type="entry name" value="WH-like_DNA-bd_sf"/>
</dbReference>
<evidence type="ECO:0000313" key="2">
    <source>
        <dbReference type="EMBL" id="TCP49919.1"/>
    </source>
</evidence>
<reference evidence="2 3" key="1">
    <citation type="submission" date="2019-03" db="EMBL/GenBank/DDBJ databases">
        <title>Genomic Encyclopedia of Type Strains, Phase IV (KMG-IV): sequencing the most valuable type-strain genomes for metagenomic binning, comparative biology and taxonomic classification.</title>
        <authorList>
            <person name="Goeker M."/>
        </authorList>
    </citation>
    <scope>NUCLEOTIDE SEQUENCE [LARGE SCALE GENOMIC DNA]</scope>
    <source>
        <strain evidence="2 3">DSM 45765</strain>
    </source>
</reference>
<feature type="domain" description="Helix-turn-helix type 11" evidence="1">
    <location>
        <begin position="26"/>
        <end position="82"/>
    </location>
</feature>
<dbReference type="PANTHER" id="PTHR34580">
    <property type="match status" value="1"/>
</dbReference>